<dbReference type="Gramene" id="mRNA:HanXRQr2_Chr14g0634571">
    <property type="protein sequence ID" value="CDS:HanXRQr2_Chr14g0634571.1"/>
    <property type="gene ID" value="HanXRQr2_Chr14g0634571"/>
</dbReference>
<dbReference type="AlphaFoldDB" id="A0A9K3H6S7"/>
<evidence type="ECO:0000256" key="1">
    <source>
        <dbReference type="ARBA" id="ARBA00004613"/>
    </source>
</evidence>
<evidence type="ECO:0000256" key="6">
    <source>
        <dbReference type="RuleBase" id="RU367044"/>
    </source>
</evidence>
<dbReference type="PANTHER" id="PTHR31232">
    <property type="match status" value="1"/>
</dbReference>
<dbReference type="EMBL" id="MNCJ02000329">
    <property type="protein sequence ID" value="KAF5768281.1"/>
    <property type="molecule type" value="Genomic_DNA"/>
</dbReference>
<dbReference type="PANTHER" id="PTHR31232:SF172">
    <property type="entry name" value="S-PROTEIN HOMOLOG"/>
    <property type="match status" value="1"/>
</dbReference>
<keyword evidence="4 6" id="KW-0964">Secreted</keyword>
<reference evidence="7" key="2">
    <citation type="submission" date="2020-06" db="EMBL/GenBank/DDBJ databases">
        <title>Helianthus annuus Genome sequencing and assembly Release 2.</title>
        <authorList>
            <person name="Gouzy J."/>
            <person name="Langlade N."/>
            <person name="Munos S."/>
        </authorList>
    </citation>
    <scope>NUCLEOTIDE SEQUENCE</scope>
    <source>
        <tissue evidence="7">Leaves</tissue>
    </source>
</reference>
<comment type="similarity">
    <text evidence="2 6">Belongs to the plant self-incompatibility (S1) protein family.</text>
</comment>
<keyword evidence="3 6" id="KW-0713">Self-incompatibility</keyword>
<dbReference type="Proteomes" id="UP000215914">
    <property type="component" value="Unassembled WGS sequence"/>
</dbReference>
<protein>
    <recommendedName>
        <fullName evidence="6">S-protein homolog</fullName>
    </recommendedName>
</protein>
<comment type="subcellular location">
    <subcellularLocation>
        <location evidence="1 6">Secreted</location>
    </subcellularLocation>
</comment>
<keyword evidence="5" id="KW-0732">Signal</keyword>
<name>A0A9K3H6S7_HELAN</name>
<dbReference type="GO" id="GO:0060320">
    <property type="term" value="P:rejection of self pollen"/>
    <property type="evidence" value="ECO:0007669"/>
    <property type="project" value="UniProtKB-KW"/>
</dbReference>
<dbReference type="Pfam" id="PF05938">
    <property type="entry name" value="Self-incomp_S1"/>
    <property type="match status" value="1"/>
</dbReference>
<accession>A0A9K3H6S7</accession>
<evidence type="ECO:0000256" key="4">
    <source>
        <dbReference type="ARBA" id="ARBA00022525"/>
    </source>
</evidence>
<gene>
    <name evidence="7" type="ORF">HanXRQr2_Chr14g0634571</name>
</gene>
<evidence type="ECO:0000256" key="2">
    <source>
        <dbReference type="ARBA" id="ARBA00005581"/>
    </source>
</evidence>
<reference evidence="7" key="1">
    <citation type="journal article" date="2017" name="Nature">
        <title>The sunflower genome provides insights into oil metabolism, flowering and Asterid evolution.</title>
        <authorList>
            <person name="Badouin H."/>
            <person name="Gouzy J."/>
            <person name="Grassa C.J."/>
            <person name="Murat F."/>
            <person name="Staton S.E."/>
            <person name="Cottret L."/>
            <person name="Lelandais-Briere C."/>
            <person name="Owens G.L."/>
            <person name="Carrere S."/>
            <person name="Mayjonade B."/>
            <person name="Legrand L."/>
            <person name="Gill N."/>
            <person name="Kane N.C."/>
            <person name="Bowers J.E."/>
            <person name="Hubner S."/>
            <person name="Bellec A."/>
            <person name="Berard A."/>
            <person name="Berges H."/>
            <person name="Blanchet N."/>
            <person name="Boniface M.C."/>
            <person name="Brunel D."/>
            <person name="Catrice O."/>
            <person name="Chaidir N."/>
            <person name="Claudel C."/>
            <person name="Donnadieu C."/>
            <person name="Faraut T."/>
            <person name="Fievet G."/>
            <person name="Helmstetter N."/>
            <person name="King M."/>
            <person name="Knapp S.J."/>
            <person name="Lai Z."/>
            <person name="Le Paslier M.C."/>
            <person name="Lippi Y."/>
            <person name="Lorenzon L."/>
            <person name="Mandel J.R."/>
            <person name="Marage G."/>
            <person name="Marchand G."/>
            <person name="Marquand E."/>
            <person name="Bret-Mestries E."/>
            <person name="Morien E."/>
            <person name="Nambeesan S."/>
            <person name="Nguyen T."/>
            <person name="Pegot-Espagnet P."/>
            <person name="Pouilly N."/>
            <person name="Raftis F."/>
            <person name="Sallet E."/>
            <person name="Schiex T."/>
            <person name="Thomas J."/>
            <person name="Vandecasteele C."/>
            <person name="Vares D."/>
            <person name="Vear F."/>
            <person name="Vautrin S."/>
            <person name="Crespi M."/>
            <person name="Mangin B."/>
            <person name="Burke J.M."/>
            <person name="Salse J."/>
            <person name="Munos S."/>
            <person name="Vincourt P."/>
            <person name="Rieseberg L.H."/>
            <person name="Langlade N.B."/>
        </authorList>
    </citation>
    <scope>NUCLEOTIDE SEQUENCE</scope>
    <source>
        <tissue evidence="7">Leaves</tissue>
    </source>
</reference>
<evidence type="ECO:0000313" key="7">
    <source>
        <dbReference type="EMBL" id="KAF5768281.1"/>
    </source>
</evidence>
<evidence type="ECO:0000256" key="3">
    <source>
        <dbReference type="ARBA" id="ARBA00022471"/>
    </source>
</evidence>
<comment type="caution">
    <text evidence="7">The sequence shown here is derived from an EMBL/GenBank/DDBJ whole genome shotgun (WGS) entry which is preliminary data.</text>
</comment>
<proteinExistence type="inferred from homology"/>
<keyword evidence="8" id="KW-1185">Reference proteome</keyword>
<organism evidence="7 8">
    <name type="scientific">Helianthus annuus</name>
    <name type="common">Common sunflower</name>
    <dbReference type="NCBI Taxonomy" id="4232"/>
    <lineage>
        <taxon>Eukaryota</taxon>
        <taxon>Viridiplantae</taxon>
        <taxon>Streptophyta</taxon>
        <taxon>Embryophyta</taxon>
        <taxon>Tracheophyta</taxon>
        <taxon>Spermatophyta</taxon>
        <taxon>Magnoliopsida</taxon>
        <taxon>eudicotyledons</taxon>
        <taxon>Gunneridae</taxon>
        <taxon>Pentapetalae</taxon>
        <taxon>asterids</taxon>
        <taxon>campanulids</taxon>
        <taxon>Asterales</taxon>
        <taxon>Asteraceae</taxon>
        <taxon>Asteroideae</taxon>
        <taxon>Heliantheae alliance</taxon>
        <taxon>Heliantheae</taxon>
        <taxon>Helianthus</taxon>
    </lineage>
</organism>
<dbReference type="InterPro" id="IPR010264">
    <property type="entry name" value="Self-incomp_S1"/>
</dbReference>
<sequence>MSISVTKKLFSLFIVLSYFTCFVIADCYFTSSVTVYIFNGIPASTIDVHVKSGDDDLGHHNITLNLAYHFHFCANIFGNTFFMGDFADNSRSAHFHVYDDDVFQYVNEYYADITNVYWLLKQDGYYLSKEFKPYDDPSWVYRGAWE</sequence>
<evidence type="ECO:0000256" key="5">
    <source>
        <dbReference type="ARBA" id="ARBA00022729"/>
    </source>
</evidence>
<dbReference type="GO" id="GO:0005576">
    <property type="term" value="C:extracellular region"/>
    <property type="evidence" value="ECO:0007669"/>
    <property type="project" value="UniProtKB-SubCell"/>
</dbReference>
<evidence type="ECO:0000313" key="8">
    <source>
        <dbReference type="Proteomes" id="UP000215914"/>
    </source>
</evidence>